<feature type="transmembrane region" description="Helical" evidence="7">
    <location>
        <begin position="6"/>
        <end position="34"/>
    </location>
</feature>
<sequence length="251" mass="27007">MLDVTVISAFIGGLIVFFSPCILPIVPFYLSYMAGTSMGEINEDGELAAGVRRRAVVSSIMFSLGIITVFVGLGAAAFSFSQVFRGQQDVFRILASAIVFIMGLHFLGVIRIGFLNRQFQMDAGDTSNMSVLGSYVVGLAFAAGWTPCVGGVLTAVVFTASIEETAVKGLILMLVFGVGMTLPFVISAIFIKPFLRFAAKFRRHLPKVEKLMGVFLIVFAILILTNSVNMIAAWMLETFPAFTKIGSTGSL</sequence>
<feature type="domain" description="Cytochrome C biogenesis protein transmembrane" evidence="8">
    <location>
        <begin position="5"/>
        <end position="225"/>
    </location>
</feature>
<name>A0A1Y5RP36_9RHOB</name>
<evidence type="ECO:0000256" key="2">
    <source>
        <dbReference type="ARBA" id="ARBA00006143"/>
    </source>
</evidence>
<comment type="subcellular location">
    <subcellularLocation>
        <location evidence="1">Membrane</location>
        <topology evidence="1">Multi-pass membrane protein</topology>
    </subcellularLocation>
</comment>
<dbReference type="GO" id="GO:0017004">
    <property type="term" value="P:cytochrome complex assembly"/>
    <property type="evidence" value="ECO:0007669"/>
    <property type="project" value="UniProtKB-KW"/>
</dbReference>
<keyword evidence="6 7" id="KW-0472">Membrane</keyword>
<accession>A0A1Y5RP36</accession>
<keyword evidence="5 7" id="KW-1133">Transmembrane helix</keyword>
<proteinExistence type="inferred from homology"/>
<dbReference type="EMBL" id="FWFW01000001">
    <property type="protein sequence ID" value="SLN19260.1"/>
    <property type="molecule type" value="Genomic_DNA"/>
</dbReference>
<organism evidence="9 10">
    <name type="scientific">Pacificibacter marinus</name>
    <dbReference type="NCBI Taxonomy" id="658057"/>
    <lineage>
        <taxon>Bacteria</taxon>
        <taxon>Pseudomonadati</taxon>
        <taxon>Pseudomonadota</taxon>
        <taxon>Alphaproteobacteria</taxon>
        <taxon>Rhodobacterales</taxon>
        <taxon>Roseobacteraceae</taxon>
        <taxon>Pacificibacter</taxon>
    </lineage>
</organism>
<feature type="transmembrane region" description="Helical" evidence="7">
    <location>
        <begin position="170"/>
        <end position="191"/>
    </location>
</feature>
<dbReference type="RefSeq" id="WP_085847415.1">
    <property type="nucleotide sequence ID" value="NZ_FNZV01000001.1"/>
</dbReference>
<evidence type="ECO:0000313" key="10">
    <source>
        <dbReference type="Proteomes" id="UP000193307"/>
    </source>
</evidence>
<evidence type="ECO:0000256" key="4">
    <source>
        <dbReference type="ARBA" id="ARBA00022748"/>
    </source>
</evidence>
<evidence type="ECO:0000256" key="3">
    <source>
        <dbReference type="ARBA" id="ARBA00022692"/>
    </source>
</evidence>
<feature type="transmembrane region" description="Helical" evidence="7">
    <location>
        <begin position="211"/>
        <end position="236"/>
    </location>
</feature>
<dbReference type="Proteomes" id="UP000193307">
    <property type="component" value="Unassembled WGS sequence"/>
</dbReference>
<protein>
    <submittedName>
        <fullName evidence="9">Cytochrome C biogenesis protein transmembrane region</fullName>
    </submittedName>
</protein>
<evidence type="ECO:0000313" key="9">
    <source>
        <dbReference type="EMBL" id="SLN19260.1"/>
    </source>
</evidence>
<evidence type="ECO:0000256" key="1">
    <source>
        <dbReference type="ARBA" id="ARBA00004141"/>
    </source>
</evidence>
<comment type="similarity">
    <text evidence="2">Belongs to the DsbD family.</text>
</comment>
<dbReference type="STRING" id="658057.SAMN04488032_101120"/>
<evidence type="ECO:0000256" key="6">
    <source>
        <dbReference type="ARBA" id="ARBA00023136"/>
    </source>
</evidence>
<reference evidence="9 10" key="1">
    <citation type="submission" date="2017-03" db="EMBL/GenBank/DDBJ databases">
        <authorList>
            <person name="Afonso C.L."/>
            <person name="Miller P.J."/>
            <person name="Scott M.A."/>
            <person name="Spackman E."/>
            <person name="Goraichik I."/>
            <person name="Dimitrov K.M."/>
            <person name="Suarez D.L."/>
            <person name="Swayne D.E."/>
        </authorList>
    </citation>
    <scope>NUCLEOTIDE SEQUENCE [LARGE SCALE GENOMIC DNA]</scope>
    <source>
        <strain evidence="9 10">CECT 7971</strain>
    </source>
</reference>
<keyword evidence="4" id="KW-0201">Cytochrome c-type biogenesis</keyword>
<dbReference type="InterPro" id="IPR051790">
    <property type="entry name" value="Cytochrome_c-biogenesis_DsbD"/>
</dbReference>
<feature type="transmembrane region" description="Helical" evidence="7">
    <location>
        <begin position="55"/>
        <end position="78"/>
    </location>
</feature>
<dbReference type="AlphaFoldDB" id="A0A1Y5RP36"/>
<keyword evidence="10" id="KW-1185">Reference proteome</keyword>
<feature type="transmembrane region" description="Helical" evidence="7">
    <location>
        <begin position="90"/>
        <end position="114"/>
    </location>
</feature>
<dbReference type="PANTHER" id="PTHR31272">
    <property type="entry name" value="CYTOCHROME C-TYPE BIOGENESIS PROTEIN HI_1454-RELATED"/>
    <property type="match status" value="1"/>
</dbReference>
<evidence type="ECO:0000256" key="7">
    <source>
        <dbReference type="SAM" id="Phobius"/>
    </source>
</evidence>
<evidence type="ECO:0000259" key="8">
    <source>
        <dbReference type="Pfam" id="PF02683"/>
    </source>
</evidence>
<dbReference type="Pfam" id="PF02683">
    <property type="entry name" value="DsbD_TM"/>
    <property type="match status" value="1"/>
</dbReference>
<dbReference type="PANTHER" id="PTHR31272:SF4">
    <property type="entry name" value="CYTOCHROME C-TYPE BIOGENESIS PROTEIN HI_1454-RELATED"/>
    <property type="match status" value="1"/>
</dbReference>
<evidence type="ECO:0000256" key="5">
    <source>
        <dbReference type="ARBA" id="ARBA00022989"/>
    </source>
</evidence>
<dbReference type="InterPro" id="IPR003834">
    <property type="entry name" value="Cyt_c_assmbl_TM_dom"/>
</dbReference>
<gene>
    <name evidence="9" type="ORF">PAM7971_00530</name>
</gene>
<dbReference type="GO" id="GO:0016020">
    <property type="term" value="C:membrane"/>
    <property type="evidence" value="ECO:0007669"/>
    <property type="project" value="UniProtKB-SubCell"/>
</dbReference>
<feature type="transmembrane region" description="Helical" evidence="7">
    <location>
        <begin position="135"/>
        <end position="158"/>
    </location>
</feature>
<keyword evidence="3 7" id="KW-0812">Transmembrane</keyword>
<dbReference type="OrthoDB" id="9803065at2"/>